<evidence type="ECO:0000256" key="1">
    <source>
        <dbReference type="SAM" id="MobiDB-lite"/>
    </source>
</evidence>
<dbReference type="PANTHER" id="PTHR47027:SF30">
    <property type="entry name" value="THAP-TYPE DOMAIN-CONTAINING PROTEIN"/>
    <property type="match status" value="1"/>
</dbReference>
<evidence type="ECO:0000313" key="2">
    <source>
        <dbReference type="EMBL" id="KAK0147518.1"/>
    </source>
</evidence>
<feature type="region of interest" description="Disordered" evidence="1">
    <location>
        <begin position="1"/>
        <end position="29"/>
    </location>
</feature>
<organism evidence="2 3">
    <name type="scientific">Merluccius polli</name>
    <name type="common">Benguela hake</name>
    <name type="synonym">Merluccius cadenati</name>
    <dbReference type="NCBI Taxonomy" id="89951"/>
    <lineage>
        <taxon>Eukaryota</taxon>
        <taxon>Metazoa</taxon>
        <taxon>Chordata</taxon>
        <taxon>Craniata</taxon>
        <taxon>Vertebrata</taxon>
        <taxon>Euteleostomi</taxon>
        <taxon>Actinopterygii</taxon>
        <taxon>Neopterygii</taxon>
        <taxon>Teleostei</taxon>
        <taxon>Neoteleostei</taxon>
        <taxon>Acanthomorphata</taxon>
        <taxon>Zeiogadaria</taxon>
        <taxon>Gadariae</taxon>
        <taxon>Gadiformes</taxon>
        <taxon>Gadoidei</taxon>
        <taxon>Merlucciidae</taxon>
        <taxon>Merluccius</taxon>
    </lineage>
</organism>
<dbReference type="EMBL" id="JAOPHQ010002298">
    <property type="protein sequence ID" value="KAK0147518.1"/>
    <property type="molecule type" value="Genomic_DNA"/>
</dbReference>
<dbReference type="PANTHER" id="PTHR47027">
    <property type="entry name" value="REVERSE TRANSCRIPTASE DOMAIN-CONTAINING PROTEIN"/>
    <property type="match status" value="1"/>
</dbReference>
<comment type="caution">
    <text evidence="2">The sequence shown here is derived from an EMBL/GenBank/DDBJ whole genome shotgun (WGS) entry which is preliminary data.</text>
</comment>
<keyword evidence="3" id="KW-1185">Reference proteome</keyword>
<sequence length="221" mass="25173">MLKSAADVGEDKLESVCTPQSPEAPPPLHRGDRRVCYNYRGITLLSAPGTVYFRVLERRLPPLFAVGCEAQAKEFKYLGVLFTSEGKIEREMERWIGAVSAVMQALYWTAVVKRELSQKAKLLIYQAIYIPTLTYGHQLWVVTERTRSGIQAAEMSFLHRVAGLSVRDMVKSSDIRRESEAAAPLRRKEPAEVVWASNQDAQILGRPKDVRRPRWPVHPWR</sequence>
<dbReference type="AlphaFoldDB" id="A0AA47MVJ3"/>
<gene>
    <name evidence="2" type="ORF">N1851_012990</name>
</gene>
<proteinExistence type="predicted"/>
<accession>A0AA47MVJ3</accession>
<reference evidence="2" key="1">
    <citation type="journal article" date="2023" name="Front. Mar. Sci.">
        <title>A new Merluccius polli reference genome to investigate the effects of global change in West African waters.</title>
        <authorList>
            <person name="Mateo J.L."/>
            <person name="Blanco-Fernandez C."/>
            <person name="Garcia-Vazquez E."/>
            <person name="Machado-Schiaffino G."/>
        </authorList>
    </citation>
    <scope>NUCLEOTIDE SEQUENCE</scope>
    <source>
        <strain evidence="2">C29</strain>
        <tissue evidence="2">Fin</tissue>
    </source>
</reference>
<dbReference type="Proteomes" id="UP001174136">
    <property type="component" value="Unassembled WGS sequence"/>
</dbReference>
<evidence type="ECO:0000313" key="3">
    <source>
        <dbReference type="Proteomes" id="UP001174136"/>
    </source>
</evidence>
<name>A0AA47MVJ3_MERPO</name>
<protein>
    <submittedName>
        <fullName evidence="2">Uncharacterized protein</fullName>
    </submittedName>
</protein>